<dbReference type="SMART" id="SM00326">
    <property type="entry name" value="SH3"/>
    <property type="match status" value="2"/>
</dbReference>
<dbReference type="SUPFAM" id="SSF50044">
    <property type="entry name" value="SH3-domain"/>
    <property type="match status" value="2"/>
</dbReference>
<evidence type="ECO:0000256" key="3">
    <source>
        <dbReference type="SAM" id="MobiDB-lite"/>
    </source>
</evidence>
<dbReference type="InterPro" id="IPR019734">
    <property type="entry name" value="TPR_rpt"/>
</dbReference>
<protein>
    <recommendedName>
        <fullName evidence="4">SH3 domain-containing protein</fullName>
    </recommendedName>
</protein>
<dbReference type="InterPro" id="IPR036028">
    <property type="entry name" value="SH3-like_dom_sf"/>
</dbReference>
<evidence type="ECO:0000256" key="1">
    <source>
        <dbReference type="ARBA" id="ARBA00022443"/>
    </source>
</evidence>
<dbReference type="Proteomes" id="UP001066276">
    <property type="component" value="Chromosome 7"/>
</dbReference>
<dbReference type="InterPro" id="IPR001452">
    <property type="entry name" value="SH3_domain"/>
</dbReference>
<gene>
    <name evidence="5" type="ORF">NDU88_005113</name>
</gene>
<name>A0AAV7PHL6_PLEWA</name>
<dbReference type="Gene3D" id="1.25.40.10">
    <property type="entry name" value="Tetratricopeptide repeat domain"/>
    <property type="match status" value="2"/>
</dbReference>
<evidence type="ECO:0000313" key="5">
    <source>
        <dbReference type="EMBL" id="KAJ1126707.1"/>
    </source>
</evidence>
<accession>A0AAV7PHL6</accession>
<evidence type="ECO:0000256" key="2">
    <source>
        <dbReference type="PROSITE-ProRule" id="PRU00192"/>
    </source>
</evidence>
<proteinExistence type="predicted"/>
<dbReference type="PROSITE" id="PS50002">
    <property type="entry name" value="SH3"/>
    <property type="match status" value="2"/>
</dbReference>
<dbReference type="PANTHER" id="PTHR22647">
    <property type="entry name" value="SH3 DOMAIN AND TETRATRICOPEPTIDE REPEATS CONTAINING PROTEIN"/>
    <property type="match status" value="1"/>
</dbReference>
<dbReference type="PANTHER" id="PTHR22647:SF2">
    <property type="entry name" value="SH3 DOMAIN AND TETRATRICOPEPTIDE REPEAT-CONTAINING PROTEIN 2"/>
    <property type="match status" value="1"/>
</dbReference>
<feature type="domain" description="SH3" evidence="4">
    <location>
        <begin position="311"/>
        <end position="374"/>
    </location>
</feature>
<keyword evidence="1 2" id="KW-0728">SH3 domain</keyword>
<organism evidence="5 6">
    <name type="scientific">Pleurodeles waltl</name>
    <name type="common">Iberian ribbed newt</name>
    <dbReference type="NCBI Taxonomy" id="8319"/>
    <lineage>
        <taxon>Eukaryota</taxon>
        <taxon>Metazoa</taxon>
        <taxon>Chordata</taxon>
        <taxon>Craniata</taxon>
        <taxon>Vertebrata</taxon>
        <taxon>Euteleostomi</taxon>
        <taxon>Amphibia</taxon>
        <taxon>Batrachia</taxon>
        <taxon>Caudata</taxon>
        <taxon>Salamandroidea</taxon>
        <taxon>Salamandridae</taxon>
        <taxon>Pleurodelinae</taxon>
        <taxon>Pleurodeles</taxon>
    </lineage>
</organism>
<keyword evidence="6" id="KW-1185">Reference proteome</keyword>
<sequence>MGCCAGLPLVRRLLRCPDKAAQASTEVHPGHQPHRPSPQSFSPRAKVTCLQEQALPPGHLESMAPESSSVESPVSTDSVSLAVGEGFPTEISLSFCVLRRSSQCPNEQLQEKARRKLWAMESDNKEVLALFKELSARLLSVHALQDLFVITFKTVEEVWKFSTYMSLGYVACCLEYLLFDQGYWLNSQLVEDTEIQVAVNEQHLATLYLGLLLQEGHFFARVVFSVLHPKEDEDAQEENLSVCTDELLQVKDIGDENRWDGLSLSTGQRGRVPICAVEPLSFPFHQWFLKNYSLACSIPSQVSVPGSSTLIGQGTCTATKDHQGTSWDELSFCVGEHIEIIGFLLPALSWFVGKSSVTGAIGFVRTENVDLACCKSLYSEKNVAFLSDQEKSSLLLPTEDTTGGCSNLLSDLAQTDISSVYRLDGSEPMGPRVHDSSDSFSEGFEKMFMSDSWEMEENYETSTKCSFSEKSSPATEFPFPSLDDLVLQETNDFDDPKFFVDLNTDDLDDSEVFDPILTFLNQEGYVPHFQGLYDLSFSCLHSTFYGFSDEDQLAMYLERSRTWAKRNVMPWAHVRSCFLMGRLCVKRMKFSQARVYFEEAKQALSDGFADLPLLAALYGNLTAIYLKQKMKEKQEAVLEKTATLMACLPGHCFSTDNEQEVVTYLLRKAIVVGSASLEVRSCFLMVRILLQLRRYEEVLPFMERLQFLLVAFAPPTGSAPLDATPILSYLYDKKYMPHIALASARLSSPSSLREIQAHVWRLGLVLQNISRILGWQLRGGQLPAQACPYLRHALSCSREDGAINMQRTLCTVLSKLYLQHRVLGRAIYFLKGAVELGKQLDEEKSFESLLSLGWTYILAGQSGMASVLMTSLLESLQETDSVTQCGVVYNLLGVAFKMENKALKAGGNTFRALNLAKEIGNRRNQAIALANFGSLAMSCQARRLAESYFFKSFQIYCELQGSEGTEVEVVHVLLWYGRSLMDRGQLQDARIHYELAMMFSLKANDIRSQLFATEALCHYYSKVAPDSGACITYYEHWLSLAHRMKDREQEGQLLETLSHLYQGCNTTRALRKAVDYTKQSLRIYIDLGEEVKVARAWLHAGILYYMLWEDELVEMYFQAAVQRTLESGDFELALHLYEEAGDVFFNGTRNRHRAVAFYREGAIPLARKVHQTSTELRLFHKLSELQIGQKDYVKAREFATTAVRLSSVVGSELHELVAFHRLATVYYFLQMYEMAEFCYLKTLSLCPSAFQCAKEAEFYARLYYRLGKLALHQLKDTQDAVSYFFLGLAAAIELEDKKLQNILEAKLAQICQKDIPIQDQFGCNPDLQDCAEKRTLACQPLEPGLISELGKHTEC</sequence>
<dbReference type="GO" id="GO:1901184">
    <property type="term" value="P:regulation of ERBB signaling pathway"/>
    <property type="evidence" value="ECO:0007669"/>
    <property type="project" value="TreeGrafter"/>
</dbReference>
<dbReference type="SMART" id="SM00028">
    <property type="entry name" value="TPR"/>
    <property type="match status" value="3"/>
</dbReference>
<dbReference type="SUPFAM" id="SSF48452">
    <property type="entry name" value="TPR-like"/>
    <property type="match status" value="2"/>
</dbReference>
<dbReference type="EMBL" id="JANPWB010000011">
    <property type="protein sequence ID" value="KAJ1126707.1"/>
    <property type="molecule type" value="Genomic_DNA"/>
</dbReference>
<feature type="domain" description="SH3" evidence="4">
    <location>
        <begin position="215"/>
        <end position="282"/>
    </location>
</feature>
<comment type="caution">
    <text evidence="5">The sequence shown here is derived from an EMBL/GenBank/DDBJ whole genome shotgun (WGS) entry which is preliminary data.</text>
</comment>
<reference evidence="5" key="1">
    <citation type="journal article" date="2022" name="bioRxiv">
        <title>Sequencing and chromosome-scale assembly of the giantPleurodeles waltlgenome.</title>
        <authorList>
            <person name="Brown T."/>
            <person name="Elewa A."/>
            <person name="Iarovenko S."/>
            <person name="Subramanian E."/>
            <person name="Araus A.J."/>
            <person name="Petzold A."/>
            <person name="Susuki M."/>
            <person name="Suzuki K.-i.T."/>
            <person name="Hayashi T."/>
            <person name="Toyoda A."/>
            <person name="Oliveira C."/>
            <person name="Osipova E."/>
            <person name="Leigh N.D."/>
            <person name="Simon A."/>
            <person name="Yun M.H."/>
        </authorList>
    </citation>
    <scope>NUCLEOTIDE SEQUENCE</scope>
    <source>
        <strain evidence="5">20211129_DDA</strain>
        <tissue evidence="5">Liver</tissue>
    </source>
</reference>
<dbReference type="InterPro" id="IPR011990">
    <property type="entry name" value="TPR-like_helical_dom_sf"/>
</dbReference>
<evidence type="ECO:0000313" key="6">
    <source>
        <dbReference type="Proteomes" id="UP001066276"/>
    </source>
</evidence>
<dbReference type="InterPro" id="IPR042772">
    <property type="entry name" value="SH3TC1/SH3TC2"/>
</dbReference>
<dbReference type="GO" id="GO:0033157">
    <property type="term" value="P:regulation of intracellular protein transport"/>
    <property type="evidence" value="ECO:0007669"/>
    <property type="project" value="TreeGrafter"/>
</dbReference>
<feature type="region of interest" description="Disordered" evidence="3">
    <location>
        <begin position="23"/>
        <end position="42"/>
    </location>
</feature>
<evidence type="ECO:0000259" key="4">
    <source>
        <dbReference type="PROSITE" id="PS50002"/>
    </source>
</evidence>